<proteinExistence type="predicted"/>
<name>A0AA40EM83_9PEZI</name>
<feature type="transmembrane region" description="Helical" evidence="1">
    <location>
        <begin position="154"/>
        <end position="171"/>
    </location>
</feature>
<reference evidence="2" key="1">
    <citation type="submission" date="2023-06" db="EMBL/GenBank/DDBJ databases">
        <title>Genome-scale phylogeny and comparative genomics of the fungal order Sordariales.</title>
        <authorList>
            <consortium name="Lawrence Berkeley National Laboratory"/>
            <person name="Hensen N."/>
            <person name="Bonometti L."/>
            <person name="Westerberg I."/>
            <person name="Brannstrom I.O."/>
            <person name="Guillou S."/>
            <person name="Cros-Aarteil S."/>
            <person name="Calhoun S."/>
            <person name="Haridas S."/>
            <person name="Kuo A."/>
            <person name="Mondo S."/>
            <person name="Pangilinan J."/>
            <person name="Riley R."/>
            <person name="Labutti K."/>
            <person name="Andreopoulos B."/>
            <person name="Lipzen A."/>
            <person name="Chen C."/>
            <person name="Yanf M."/>
            <person name="Daum C."/>
            <person name="Ng V."/>
            <person name="Clum A."/>
            <person name="Steindorff A."/>
            <person name="Ohm R."/>
            <person name="Martin F."/>
            <person name="Silar P."/>
            <person name="Natvig D."/>
            <person name="Lalanne C."/>
            <person name="Gautier V."/>
            <person name="Ament-Velasquez S.L."/>
            <person name="Kruys A."/>
            <person name="Hutchinson M.I."/>
            <person name="Powell A.J."/>
            <person name="Barry K."/>
            <person name="Miller A.N."/>
            <person name="Grigoriev I.V."/>
            <person name="Debuchy R."/>
            <person name="Gladieux P."/>
            <person name="Thoren M.H."/>
            <person name="Johannesson H."/>
        </authorList>
    </citation>
    <scope>NUCLEOTIDE SEQUENCE</scope>
    <source>
        <strain evidence="2">CBS 540.89</strain>
    </source>
</reference>
<keyword evidence="1" id="KW-0472">Membrane</keyword>
<keyword evidence="3" id="KW-1185">Reference proteome</keyword>
<keyword evidence="1" id="KW-1133">Transmembrane helix</keyword>
<organism evidence="2 3">
    <name type="scientific">Apiosordaria backusii</name>
    <dbReference type="NCBI Taxonomy" id="314023"/>
    <lineage>
        <taxon>Eukaryota</taxon>
        <taxon>Fungi</taxon>
        <taxon>Dikarya</taxon>
        <taxon>Ascomycota</taxon>
        <taxon>Pezizomycotina</taxon>
        <taxon>Sordariomycetes</taxon>
        <taxon>Sordariomycetidae</taxon>
        <taxon>Sordariales</taxon>
        <taxon>Lasiosphaeriaceae</taxon>
        <taxon>Apiosordaria</taxon>
    </lineage>
</organism>
<dbReference type="Proteomes" id="UP001172159">
    <property type="component" value="Unassembled WGS sequence"/>
</dbReference>
<sequence length="203" mass="23588">MIWDIWDKGGTTCACSKSLKRVGNFLAGFGTEIGNGRKRTDSHIDSLHLFCLSLVFFLSFLFLGDFVYLTGAGVYTRRHTFPFTLSSPPVHKRRSFIFFHFGHEGFWAGSGSQRYPPWFFLYTILDMYIIRWLHSQPSRHRLGFRIWKKNMDSTSYFWLLSLLVTIATSPTKTTRAKSDQDGFRYVINIDIMKQGCQLRRSIA</sequence>
<protein>
    <submittedName>
        <fullName evidence="2">Uncharacterized protein</fullName>
    </submittedName>
</protein>
<evidence type="ECO:0000256" key="1">
    <source>
        <dbReference type="SAM" id="Phobius"/>
    </source>
</evidence>
<gene>
    <name evidence="2" type="ORF">B0T21DRAFT_121315</name>
</gene>
<accession>A0AA40EM83</accession>
<dbReference type="EMBL" id="JAUKTV010000003">
    <property type="protein sequence ID" value="KAK0741893.1"/>
    <property type="molecule type" value="Genomic_DNA"/>
</dbReference>
<evidence type="ECO:0000313" key="3">
    <source>
        <dbReference type="Proteomes" id="UP001172159"/>
    </source>
</evidence>
<feature type="transmembrane region" description="Helical" evidence="1">
    <location>
        <begin position="47"/>
        <end position="69"/>
    </location>
</feature>
<comment type="caution">
    <text evidence="2">The sequence shown here is derived from an EMBL/GenBank/DDBJ whole genome shotgun (WGS) entry which is preliminary data.</text>
</comment>
<evidence type="ECO:0000313" key="2">
    <source>
        <dbReference type="EMBL" id="KAK0741893.1"/>
    </source>
</evidence>
<dbReference type="AlphaFoldDB" id="A0AA40EM83"/>
<feature type="transmembrane region" description="Helical" evidence="1">
    <location>
        <begin position="115"/>
        <end position="133"/>
    </location>
</feature>
<keyword evidence="1" id="KW-0812">Transmembrane</keyword>